<name>A0A5N0UV70_9PSEU</name>
<reference evidence="2" key="1">
    <citation type="submission" date="2019-09" db="EMBL/GenBank/DDBJ databases">
        <authorList>
            <person name="Teo W.F.A."/>
            <person name="Duangmal K."/>
        </authorList>
    </citation>
    <scope>NUCLEOTIDE SEQUENCE [LARGE SCALE GENOMIC DNA]</scope>
    <source>
        <strain evidence="2">K81G1</strain>
    </source>
</reference>
<gene>
    <name evidence="2" type="ORF">FPZ12_033600</name>
</gene>
<dbReference type="InterPro" id="IPR053844">
    <property type="entry name" value="AH_C"/>
</dbReference>
<dbReference type="OrthoDB" id="182039at2"/>
<comment type="caution">
    <text evidence="2">The sequence shown here is derived from an EMBL/GenBank/DDBJ whole genome shotgun (WGS) entry which is preliminary data.</text>
</comment>
<dbReference type="Proteomes" id="UP000319769">
    <property type="component" value="Unassembled WGS sequence"/>
</dbReference>
<evidence type="ECO:0000313" key="2">
    <source>
        <dbReference type="EMBL" id="KAA9153784.1"/>
    </source>
</evidence>
<dbReference type="EMBL" id="VMNW02000072">
    <property type="protein sequence ID" value="KAA9153784.1"/>
    <property type="molecule type" value="Genomic_DNA"/>
</dbReference>
<dbReference type="Pfam" id="PF21986">
    <property type="entry name" value="AH_C"/>
    <property type="match status" value="1"/>
</dbReference>
<feature type="domain" description="Allophanate hydrolase C-terminal" evidence="1">
    <location>
        <begin position="308"/>
        <end position="426"/>
    </location>
</feature>
<proteinExistence type="predicted"/>
<dbReference type="SUPFAM" id="SSF75304">
    <property type="entry name" value="Amidase signature (AS) enzymes"/>
    <property type="match status" value="1"/>
</dbReference>
<dbReference type="RefSeq" id="WP_144750722.1">
    <property type="nucleotide sequence ID" value="NZ_VMNW02000072.1"/>
</dbReference>
<dbReference type="AlphaFoldDB" id="A0A5N0UV70"/>
<keyword evidence="3" id="KW-1185">Reference proteome</keyword>
<dbReference type="Gene3D" id="3.10.490.10">
    <property type="entry name" value="Gamma-glutamyl cyclotransferase-like"/>
    <property type="match status" value="1"/>
</dbReference>
<dbReference type="Gene3D" id="3.90.1300.10">
    <property type="entry name" value="Amidase signature (AS) domain"/>
    <property type="match status" value="1"/>
</dbReference>
<evidence type="ECO:0000313" key="3">
    <source>
        <dbReference type="Proteomes" id="UP000319769"/>
    </source>
</evidence>
<protein>
    <recommendedName>
        <fullName evidence="1">Allophanate hydrolase C-terminal domain-containing protein</fullName>
    </recommendedName>
</protein>
<organism evidence="2 3">
    <name type="scientific">Amycolatopsis acidicola</name>
    <dbReference type="NCBI Taxonomy" id="2596893"/>
    <lineage>
        <taxon>Bacteria</taxon>
        <taxon>Bacillati</taxon>
        <taxon>Actinomycetota</taxon>
        <taxon>Actinomycetes</taxon>
        <taxon>Pseudonocardiales</taxon>
        <taxon>Pseudonocardiaceae</taxon>
        <taxon>Amycolatopsis</taxon>
    </lineage>
</organism>
<accession>A0A5N0UV70</accession>
<sequence length="437" mass="45240">METLPPEPVPLPPAPVSAHRQVLAALDRLVELQRPELWRKLRSGEDVLVDAKAVDERVRAGEELPLAGMLVAAPPTVELPAPDAVAIGRLAAAGAVVLGAASADALAAVVALEIVDVALGAGQVAAASEGVVGLKPTRALVPRTGIAPAGVEVFARTVAEGQRALEFLTGPDESDPGSAPWPDGVRLAAGDAPRIAVPARVGFANVVEDLLAAGAVVEPADFGPFLDAARESYDARAEAARLLRGFDALLVPALAEYVGSFSTLDLAAVTVPPGVSVVARAFEDQVAIDIAAFLADEQIRRPCPATGIDLVVFGAHLRGQPLNTQLTDLGARFLGDAVTAGRYRMVALPDKQPGVLPVAEGAPLVGERWKLSPAGLGRFLTGLSGPMSVGEIELADGSKVLGLRCDQHAAASARDITEFGDWRAYLRYVTATRPMTG</sequence>
<evidence type="ECO:0000259" key="1">
    <source>
        <dbReference type="Pfam" id="PF21986"/>
    </source>
</evidence>
<dbReference type="InterPro" id="IPR036928">
    <property type="entry name" value="AS_sf"/>
</dbReference>